<name>A0ABR2KE08_9EUKA</name>
<evidence type="ECO:0000259" key="1">
    <source>
        <dbReference type="Pfam" id="PF10416"/>
    </source>
</evidence>
<dbReference type="InterPro" id="IPR036388">
    <property type="entry name" value="WH-like_DNA-bd_sf"/>
</dbReference>
<dbReference type="Pfam" id="PF10416">
    <property type="entry name" value="IBD"/>
    <property type="match status" value="1"/>
</dbReference>
<protein>
    <recommendedName>
        <fullName evidence="1">Initiator binding domain-containing protein</fullName>
    </recommendedName>
</protein>
<evidence type="ECO:0000313" key="3">
    <source>
        <dbReference type="Proteomes" id="UP001470230"/>
    </source>
</evidence>
<dbReference type="EMBL" id="JAPFFF010000005">
    <property type="protein sequence ID" value="KAK8889345.1"/>
    <property type="molecule type" value="Genomic_DNA"/>
</dbReference>
<feature type="domain" description="Initiator binding" evidence="1">
    <location>
        <begin position="7"/>
        <end position="111"/>
    </location>
</feature>
<keyword evidence="3" id="KW-1185">Reference proteome</keyword>
<dbReference type="Gene3D" id="1.10.10.10">
    <property type="entry name" value="Winged helix-like DNA-binding domain superfamily/Winged helix DNA-binding domain"/>
    <property type="match status" value="1"/>
</dbReference>
<accession>A0ABR2KE08</accession>
<reference evidence="2 3" key="1">
    <citation type="submission" date="2024-04" db="EMBL/GenBank/DDBJ databases">
        <title>Tritrichomonas musculus Genome.</title>
        <authorList>
            <person name="Alves-Ferreira E."/>
            <person name="Grigg M."/>
            <person name="Lorenzi H."/>
            <person name="Galac M."/>
        </authorList>
    </citation>
    <scope>NUCLEOTIDE SEQUENCE [LARGE SCALE GENOMIC DNA]</scope>
    <source>
        <strain evidence="2 3">EAF2021</strain>
    </source>
</reference>
<dbReference type="Proteomes" id="UP001470230">
    <property type="component" value="Unassembled WGS sequence"/>
</dbReference>
<dbReference type="InterPro" id="IPR018845">
    <property type="entry name" value="Initiator-bd"/>
</dbReference>
<proteinExistence type="predicted"/>
<organism evidence="2 3">
    <name type="scientific">Tritrichomonas musculus</name>
    <dbReference type="NCBI Taxonomy" id="1915356"/>
    <lineage>
        <taxon>Eukaryota</taxon>
        <taxon>Metamonada</taxon>
        <taxon>Parabasalia</taxon>
        <taxon>Tritrichomonadida</taxon>
        <taxon>Tritrichomonadidae</taxon>
        <taxon>Tritrichomonas</taxon>
    </lineage>
</organism>
<comment type="caution">
    <text evidence="2">The sequence shown here is derived from an EMBL/GenBank/DDBJ whole genome shotgun (WGS) entry which is preliminary data.</text>
</comment>
<gene>
    <name evidence="2" type="ORF">M9Y10_034091</name>
</gene>
<sequence>MNIFNIYELRQKITNNDNKMRFIHIVWTCLQYIQDHPNEKSKIGIFWYDDRHFMINTTIFGNFTNRKPNTMNRNFRTHAFHYHKTTTAIRKKINELYPNEHIIDPKNWVMRWCDGFSKSTNESEAMSWKYTELKIKNPKNKSILDDQNDQYQEEISQNKNIIEEVSFDSNDINLQMLKDPFAPECPFNFSSFDNINNNDIDTTLDFDDLVEDCDDAVNFFT</sequence>
<evidence type="ECO:0000313" key="2">
    <source>
        <dbReference type="EMBL" id="KAK8889345.1"/>
    </source>
</evidence>